<feature type="compositionally biased region" description="Pro residues" evidence="1">
    <location>
        <begin position="38"/>
        <end position="52"/>
    </location>
</feature>
<feature type="compositionally biased region" description="Pro residues" evidence="1">
    <location>
        <begin position="61"/>
        <end position="75"/>
    </location>
</feature>
<keyword evidence="3" id="KW-1185">Reference proteome</keyword>
<sequence length="303" mass="32800">HTPTPIHAHTSPHPPTHAHSRPHPPTHALRPPVLTHCPSPPTPPTQSTPTSPPTHALTPTPTSPPTRPLPHPPTHTPTHAPALTSTPTPSTTLTHPPATPRPPRPLHAIPGWLSASVSVHHYDKHYDPQYQYGRNNCLTRFSGVIVQPGLDLVIGHPSALHLRVQTNSFLSLTQPLRNSVLDTTTSLTCLGTVYEVESYTVSFLTPPAVNLGCSCPTRWSVLQFDVHLSPSVEDGRRDVSIVFLILTSLKRFHGLAINVGLSCMVGSDGRCCRSIPGNEDTLQKETFRVTRSPPGSSPLCEVN</sequence>
<dbReference type="Proteomes" id="UP000747542">
    <property type="component" value="Unassembled WGS sequence"/>
</dbReference>
<feature type="compositionally biased region" description="Low complexity" evidence="1">
    <location>
        <begin position="76"/>
        <end position="96"/>
    </location>
</feature>
<gene>
    <name evidence="2" type="primary">pac-L</name>
    <name evidence="2" type="ORF">Hamer_G019005</name>
</gene>
<dbReference type="AlphaFoldDB" id="A0A8J5N106"/>
<feature type="non-terminal residue" evidence="2">
    <location>
        <position position="1"/>
    </location>
</feature>
<comment type="caution">
    <text evidence="2">The sequence shown here is derived from an EMBL/GenBank/DDBJ whole genome shotgun (WGS) entry which is preliminary data.</text>
</comment>
<dbReference type="EMBL" id="JAHLQT010014098">
    <property type="protein sequence ID" value="KAG7170511.1"/>
    <property type="molecule type" value="Genomic_DNA"/>
</dbReference>
<protein>
    <submittedName>
        <fullName evidence="2">Major cell-surface adhesin PAc-like</fullName>
    </submittedName>
</protein>
<feature type="compositionally biased region" description="Low complexity" evidence="1">
    <location>
        <begin position="1"/>
        <end position="11"/>
    </location>
</feature>
<feature type="compositionally biased region" description="Low complexity" evidence="1">
    <location>
        <begin position="26"/>
        <end position="37"/>
    </location>
</feature>
<feature type="region of interest" description="Disordered" evidence="1">
    <location>
        <begin position="1"/>
        <end position="107"/>
    </location>
</feature>
<feature type="non-terminal residue" evidence="2">
    <location>
        <position position="303"/>
    </location>
</feature>
<evidence type="ECO:0000256" key="1">
    <source>
        <dbReference type="SAM" id="MobiDB-lite"/>
    </source>
</evidence>
<evidence type="ECO:0000313" key="3">
    <source>
        <dbReference type="Proteomes" id="UP000747542"/>
    </source>
</evidence>
<organism evidence="2 3">
    <name type="scientific">Homarus americanus</name>
    <name type="common">American lobster</name>
    <dbReference type="NCBI Taxonomy" id="6706"/>
    <lineage>
        <taxon>Eukaryota</taxon>
        <taxon>Metazoa</taxon>
        <taxon>Ecdysozoa</taxon>
        <taxon>Arthropoda</taxon>
        <taxon>Crustacea</taxon>
        <taxon>Multicrustacea</taxon>
        <taxon>Malacostraca</taxon>
        <taxon>Eumalacostraca</taxon>
        <taxon>Eucarida</taxon>
        <taxon>Decapoda</taxon>
        <taxon>Pleocyemata</taxon>
        <taxon>Astacidea</taxon>
        <taxon>Nephropoidea</taxon>
        <taxon>Nephropidae</taxon>
        <taxon>Homarus</taxon>
    </lineage>
</organism>
<proteinExistence type="predicted"/>
<accession>A0A8J5N106</accession>
<reference evidence="2" key="1">
    <citation type="journal article" date="2021" name="Sci. Adv.">
        <title>The American lobster genome reveals insights on longevity, neural, and immune adaptations.</title>
        <authorList>
            <person name="Polinski J.M."/>
            <person name="Zimin A.V."/>
            <person name="Clark K.F."/>
            <person name="Kohn A.B."/>
            <person name="Sadowski N."/>
            <person name="Timp W."/>
            <person name="Ptitsyn A."/>
            <person name="Khanna P."/>
            <person name="Romanova D.Y."/>
            <person name="Williams P."/>
            <person name="Greenwood S.J."/>
            <person name="Moroz L.L."/>
            <person name="Walt D.R."/>
            <person name="Bodnar A.G."/>
        </authorList>
    </citation>
    <scope>NUCLEOTIDE SEQUENCE</scope>
    <source>
        <strain evidence="2">GMGI-L3</strain>
    </source>
</reference>
<name>A0A8J5N106_HOMAM</name>
<evidence type="ECO:0000313" key="2">
    <source>
        <dbReference type="EMBL" id="KAG7170511.1"/>
    </source>
</evidence>
<dbReference type="PRINTS" id="PR01217">
    <property type="entry name" value="PRICHEXTENSN"/>
</dbReference>